<name>A0A5B7DP88_PORTR</name>
<gene>
    <name evidence="1" type="ORF">E2C01_015916</name>
</gene>
<evidence type="ECO:0000313" key="1">
    <source>
        <dbReference type="EMBL" id="MPC22889.1"/>
    </source>
</evidence>
<comment type="caution">
    <text evidence="1">The sequence shown here is derived from an EMBL/GenBank/DDBJ whole genome shotgun (WGS) entry which is preliminary data.</text>
</comment>
<dbReference type="EMBL" id="VSRR010001139">
    <property type="protein sequence ID" value="MPC22889.1"/>
    <property type="molecule type" value="Genomic_DNA"/>
</dbReference>
<evidence type="ECO:0000313" key="2">
    <source>
        <dbReference type="Proteomes" id="UP000324222"/>
    </source>
</evidence>
<sequence>MMASETGRSEVAAVLSVAENETQCYEAAFEENRALSYSLTRRLVLQDDYFVYFSLDTLVIVNKLLS</sequence>
<organism evidence="1 2">
    <name type="scientific">Portunus trituberculatus</name>
    <name type="common">Swimming crab</name>
    <name type="synonym">Neptunus trituberculatus</name>
    <dbReference type="NCBI Taxonomy" id="210409"/>
    <lineage>
        <taxon>Eukaryota</taxon>
        <taxon>Metazoa</taxon>
        <taxon>Ecdysozoa</taxon>
        <taxon>Arthropoda</taxon>
        <taxon>Crustacea</taxon>
        <taxon>Multicrustacea</taxon>
        <taxon>Malacostraca</taxon>
        <taxon>Eumalacostraca</taxon>
        <taxon>Eucarida</taxon>
        <taxon>Decapoda</taxon>
        <taxon>Pleocyemata</taxon>
        <taxon>Brachyura</taxon>
        <taxon>Eubrachyura</taxon>
        <taxon>Portunoidea</taxon>
        <taxon>Portunidae</taxon>
        <taxon>Portuninae</taxon>
        <taxon>Portunus</taxon>
    </lineage>
</organism>
<accession>A0A5B7DP88</accession>
<dbReference type="AlphaFoldDB" id="A0A5B7DP88"/>
<protein>
    <submittedName>
        <fullName evidence="1">Uncharacterized protein</fullName>
    </submittedName>
</protein>
<dbReference type="Proteomes" id="UP000324222">
    <property type="component" value="Unassembled WGS sequence"/>
</dbReference>
<reference evidence="1 2" key="1">
    <citation type="submission" date="2019-05" db="EMBL/GenBank/DDBJ databases">
        <title>Another draft genome of Portunus trituberculatus and its Hox gene families provides insights of decapod evolution.</title>
        <authorList>
            <person name="Jeong J.-H."/>
            <person name="Song I."/>
            <person name="Kim S."/>
            <person name="Choi T."/>
            <person name="Kim D."/>
            <person name="Ryu S."/>
            <person name="Kim W."/>
        </authorList>
    </citation>
    <scope>NUCLEOTIDE SEQUENCE [LARGE SCALE GENOMIC DNA]</scope>
    <source>
        <tissue evidence="1">Muscle</tissue>
    </source>
</reference>
<proteinExistence type="predicted"/>
<keyword evidence="2" id="KW-1185">Reference proteome</keyword>